<feature type="region of interest" description="Disordered" evidence="2">
    <location>
        <begin position="87"/>
        <end position="129"/>
    </location>
</feature>
<feature type="region of interest" description="Disordered" evidence="2">
    <location>
        <begin position="567"/>
        <end position="596"/>
    </location>
</feature>
<dbReference type="EMBL" id="GG662478">
    <property type="protein sequence ID" value="EAR83113.1"/>
    <property type="molecule type" value="Genomic_DNA"/>
</dbReference>
<evidence type="ECO:0000256" key="1">
    <source>
        <dbReference type="SAM" id="Coils"/>
    </source>
</evidence>
<dbReference type="AlphaFoldDB" id="Q22CS5"/>
<dbReference type="InParanoid" id="Q22CS5"/>
<feature type="compositionally biased region" description="Polar residues" evidence="2">
    <location>
        <begin position="116"/>
        <end position="129"/>
    </location>
</feature>
<reference evidence="4" key="1">
    <citation type="journal article" date="2006" name="PLoS Biol.">
        <title>Macronuclear genome sequence of the ciliate Tetrahymena thermophila, a model eukaryote.</title>
        <authorList>
            <person name="Eisen J.A."/>
            <person name="Coyne R.S."/>
            <person name="Wu M."/>
            <person name="Wu D."/>
            <person name="Thiagarajan M."/>
            <person name="Wortman J.R."/>
            <person name="Badger J.H."/>
            <person name="Ren Q."/>
            <person name="Amedeo P."/>
            <person name="Jones K.M."/>
            <person name="Tallon L.J."/>
            <person name="Delcher A.L."/>
            <person name="Salzberg S.L."/>
            <person name="Silva J.C."/>
            <person name="Haas B.J."/>
            <person name="Majoros W.H."/>
            <person name="Farzad M."/>
            <person name="Carlton J.M."/>
            <person name="Smith R.K. Jr."/>
            <person name="Garg J."/>
            <person name="Pearlman R.E."/>
            <person name="Karrer K.M."/>
            <person name="Sun L."/>
            <person name="Manning G."/>
            <person name="Elde N.C."/>
            <person name="Turkewitz A.P."/>
            <person name="Asai D.J."/>
            <person name="Wilkes D.E."/>
            <person name="Wang Y."/>
            <person name="Cai H."/>
            <person name="Collins K."/>
            <person name="Stewart B.A."/>
            <person name="Lee S.R."/>
            <person name="Wilamowska K."/>
            <person name="Weinberg Z."/>
            <person name="Ruzzo W.L."/>
            <person name="Wloga D."/>
            <person name="Gaertig J."/>
            <person name="Frankel J."/>
            <person name="Tsao C.-C."/>
            <person name="Gorovsky M.A."/>
            <person name="Keeling P.J."/>
            <person name="Waller R.F."/>
            <person name="Patron N.J."/>
            <person name="Cherry J.M."/>
            <person name="Stover N.A."/>
            <person name="Krieger C.J."/>
            <person name="del Toro C."/>
            <person name="Ryder H.F."/>
            <person name="Williamson S.C."/>
            <person name="Barbeau R.A."/>
            <person name="Hamilton E.P."/>
            <person name="Orias E."/>
        </authorList>
    </citation>
    <scope>NUCLEOTIDE SEQUENCE [LARGE SCALE GENOMIC DNA]</scope>
    <source>
        <strain evidence="4">SB210</strain>
    </source>
</reference>
<feature type="region of interest" description="Disordered" evidence="2">
    <location>
        <begin position="149"/>
        <end position="168"/>
    </location>
</feature>
<accession>Q22CS5</accession>
<feature type="coiled-coil region" evidence="1">
    <location>
        <begin position="199"/>
        <end position="233"/>
    </location>
</feature>
<keyword evidence="1" id="KW-0175">Coiled coil</keyword>
<dbReference type="HOGENOM" id="CLU_331358_0_0_1"/>
<dbReference type="RefSeq" id="XP_001030776.1">
    <property type="nucleotide sequence ID" value="XM_001030776.1"/>
</dbReference>
<keyword evidence="4" id="KW-1185">Reference proteome</keyword>
<evidence type="ECO:0000256" key="2">
    <source>
        <dbReference type="SAM" id="MobiDB-lite"/>
    </source>
</evidence>
<feature type="compositionally biased region" description="Low complexity" evidence="2">
    <location>
        <begin position="101"/>
        <end position="115"/>
    </location>
</feature>
<organism evidence="3 4">
    <name type="scientific">Tetrahymena thermophila (strain SB210)</name>
    <dbReference type="NCBI Taxonomy" id="312017"/>
    <lineage>
        <taxon>Eukaryota</taxon>
        <taxon>Sar</taxon>
        <taxon>Alveolata</taxon>
        <taxon>Ciliophora</taxon>
        <taxon>Intramacronucleata</taxon>
        <taxon>Oligohymenophorea</taxon>
        <taxon>Hymenostomatida</taxon>
        <taxon>Tetrahymenina</taxon>
        <taxon>Tetrahymenidae</taxon>
        <taxon>Tetrahymena</taxon>
    </lineage>
</organism>
<dbReference type="GeneID" id="7833195"/>
<feature type="compositionally biased region" description="Low complexity" evidence="2">
    <location>
        <begin position="578"/>
        <end position="596"/>
    </location>
</feature>
<protein>
    <submittedName>
        <fullName evidence="3">Uncharacterized protein</fullName>
    </submittedName>
</protein>
<proteinExistence type="predicted"/>
<dbReference type="Proteomes" id="UP000009168">
    <property type="component" value="Unassembled WGS sequence"/>
</dbReference>
<feature type="compositionally biased region" description="Basic and acidic residues" evidence="2">
    <location>
        <begin position="87"/>
        <end position="100"/>
    </location>
</feature>
<evidence type="ECO:0000313" key="4">
    <source>
        <dbReference type="Proteomes" id="UP000009168"/>
    </source>
</evidence>
<evidence type="ECO:0000313" key="3">
    <source>
        <dbReference type="EMBL" id="EAR83113.1"/>
    </source>
</evidence>
<sequence length="865" mass="101674">MQNYLQNRSYQNSNLNKILSKKNNQSNNIDGAKEDLSQKVQSDSTFYSPVKYFSNNLKTNNSKIEFEDISPWQTNCEDVLNSTDLDFRKNKQMKNRDKKSNLQNQNQDCCNSSNNKPFPSQDNLITNNNVENSTSYISKTFYLQDLKQSKQPKLQSQQKKKQDVKVNDENIQLQNDNKSFTKSISKPVNKIKEDFNSQLSLSQLEIEQQNKLLQQIRRQRELYIQQMQKTKQLPLEISKTDVTTTPKREFLQSENLSFGHRKKNSLSSQNKSNNIQITLSTNNEIQQQQSLYNHEHICTGENKQDCEQDNNLNEQKQIFKDESITSKNKNKILSILDNALNNQKMAHQNKQQQDCTQKNIFNLSQKASQIQKNLEQHGNNKLKPNQQQQQESHNAKNIQNTHQIYNLQIPQQDQSLLQIRRQSYTQDPSQCLHQQNQKLSKEIEETSYNKLDNNECQNITTDANQLGQRNYVFDVSPQMQSNILKMNKRDNLQSYLLNQQKTGQISNLIQFQQESSNLNNSEIYSRSTVNPQKSIYENVIQQIENLKYSAKKQDKKSLSFIYNDNSKRMSTYEDKQQTPEQQSQEQQVQSDNNQLQNKKNMSLLLPLFKGTKNKEYKRIIKKLYKVKNVSPSQTRRNTEFNNVTEDYSFNSHFQNIDNNVTQQYENYGQTYTEQFSPKQSLFPPIQKEIIPKDRKSNSLLPDCYNSFAQPRMIQYNRQNKKNSIIPYKMMSSYSILDENLVNMIKTNQEKLINDRESFMLEDKQKIDFIEDHSRSNIQKMQDKSIHDSSITPKRKVSENLKPLPQQINQNQNKQQNVQFQKQTEISTKKQKELISQYKPSQLLSSISNYQTQQINITNLSHSKIY</sequence>
<feature type="compositionally biased region" description="Basic and acidic residues" evidence="2">
    <location>
        <begin position="567"/>
        <end position="577"/>
    </location>
</feature>
<name>Q22CS5_TETTS</name>
<dbReference type="KEGG" id="tet:TTHERM_01016160"/>
<gene>
    <name evidence="3" type="ORF">TTHERM_01016160</name>
</gene>